<proteinExistence type="predicted"/>
<dbReference type="Proteomes" id="UP000319731">
    <property type="component" value="Unassembled WGS sequence"/>
</dbReference>
<protein>
    <recommendedName>
        <fullName evidence="1">Methyltransferase domain-containing protein</fullName>
    </recommendedName>
</protein>
<sequence>MVGGWIYNGTTQGDPKQPEGAWPVCSDTFADRRNKCVVYSFGINDDFSFDDEVAETYGCQVHAFDPTMKVETYQRSKKVMFWNVGVANRTLPKSKEGWNVSTVKDLMTSFGHKKIDLIKMDIEGNEWPVLQDWIEKTPEVLWATDQLDLEIHLELDDMIAQADLIRRLLEDFDYQIWGWHVNPKNPPLELESMGPMMLSQLLEIAMIRALETPPFLTFADDDLHNRYVRASLEYNYPIGHYVKCQALLYDIFFRGHDSTIVMVGPGFVSNLRRNTTFLVDGEPAKFELKSNAFHHYNANLIVSGLPAKGFVRVEAPDIGFKATRTKTRPRIRREGQCL</sequence>
<dbReference type="InterPro" id="IPR029063">
    <property type="entry name" value="SAM-dependent_MTases_sf"/>
</dbReference>
<evidence type="ECO:0000313" key="2">
    <source>
        <dbReference type="EMBL" id="TPX34739.1"/>
    </source>
</evidence>
<reference evidence="2 3" key="1">
    <citation type="journal article" date="2019" name="Sci. Rep.">
        <title>Comparative genomics of chytrid fungi reveal insights into the obligate biotrophic and pathogenic lifestyle of Synchytrium endobioticum.</title>
        <authorList>
            <person name="van de Vossenberg B.T.L.H."/>
            <person name="Warris S."/>
            <person name="Nguyen H.D.T."/>
            <person name="van Gent-Pelzer M.P.E."/>
            <person name="Joly D.L."/>
            <person name="van de Geest H.C."/>
            <person name="Bonants P.J.M."/>
            <person name="Smith D.S."/>
            <person name="Levesque C.A."/>
            <person name="van der Lee T.A.J."/>
        </authorList>
    </citation>
    <scope>NUCLEOTIDE SEQUENCE [LARGE SCALE GENOMIC DNA]</scope>
    <source>
        <strain evidence="2 3">JEL517</strain>
    </source>
</reference>
<dbReference type="InterPro" id="IPR025714">
    <property type="entry name" value="Methyltranfer_dom"/>
</dbReference>
<dbReference type="PANTHER" id="PTHR32026">
    <property type="entry name" value="METHYLTRANSFERASE-LIKE PROTEIN 24"/>
    <property type="match status" value="1"/>
</dbReference>
<dbReference type="EMBL" id="QEAO01000012">
    <property type="protein sequence ID" value="TPX34739.1"/>
    <property type="molecule type" value="Genomic_DNA"/>
</dbReference>
<dbReference type="Gene3D" id="3.40.50.150">
    <property type="entry name" value="Vaccinia Virus protein VP39"/>
    <property type="match status" value="1"/>
</dbReference>
<dbReference type="RefSeq" id="XP_031025417.1">
    <property type="nucleotide sequence ID" value="XM_031168642.1"/>
</dbReference>
<dbReference type="PANTHER" id="PTHR32026:SF10">
    <property type="entry name" value="METHYLTRANSFERASE-LIKE PROTEIN 24-RELATED"/>
    <property type="match status" value="1"/>
</dbReference>
<dbReference type="GeneID" id="42003939"/>
<dbReference type="AlphaFoldDB" id="A0A507C6J7"/>
<evidence type="ECO:0000313" key="3">
    <source>
        <dbReference type="Proteomes" id="UP000319731"/>
    </source>
</evidence>
<dbReference type="OrthoDB" id="10006218at2759"/>
<dbReference type="SUPFAM" id="SSF53335">
    <property type="entry name" value="S-adenosyl-L-methionine-dependent methyltransferases"/>
    <property type="match status" value="1"/>
</dbReference>
<organism evidence="2 3">
    <name type="scientific">Synchytrium microbalum</name>
    <dbReference type="NCBI Taxonomy" id="1806994"/>
    <lineage>
        <taxon>Eukaryota</taxon>
        <taxon>Fungi</taxon>
        <taxon>Fungi incertae sedis</taxon>
        <taxon>Chytridiomycota</taxon>
        <taxon>Chytridiomycota incertae sedis</taxon>
        <taxon>Chytridiomycetes</taxon>
        <taxon>Synchytriales</taxon>
        <taxon>Synchytriaceae</taxon>
        <taxon>Synchytrium</taxon>
    </lineage>
</organism>
<name>A0A507C6J7_9FUNG</name>
<comment type="caution">
    <text evidence="2">The sequence shown here is derived from an EMBL/GenBank/DDBJ whole genome shotgun (WGS) entry which is preliminary data.</text>
</comment>
<dbReference type="Pfam" id="PF13383">
    <property type="entry name" value="Methyltransf_22"/>
    <property type="match status" value="1"/>
</dbReference>
<gene>
    <name evidence="2" type="ORF">SmJEL517_g02714</name>
</gene>
<accession>A0A507C6J7</accession>
<evidence type="ECO:0000259" key="1">
    <source>
        <dbReference type="Pfam" id="PF13383"/>
    </source>
</evidence>
<keyword evidence="3" id="KW-1185">Reference proteome</keyword>
<dbReference type="InterPro" id="IPR026913">
    <property type="entry name" value="METTL24"/>
</dbReference>
<feature type="domain" description="Methyltransferase" evidence="1">
    <location>
        <begin position="24"/>
        <end position="152"/>
    </location>
</feature>